<dbReference type="EMBL" id="BAABCR010000015">
    <property type="protein sequence ID" value="GAA4031919.1"/>
    <property type="molecule type" value="Genomic_DNA"/>
</dbReference>
<evidence type="ECO:0000256" key="5">
    <source>
        <dbReference type="ARBA" id="ARBA00022801"/>
    </source>
</evidence>
<keyword evidence="13" id="KW-1185">Reference proteome</keyword>
<name>A0ABP7TVK0_9FLAO</name>
<evidence type="ECO:0000256" key="3">
    <source>
        <dbReference type="ARBA" id="ARBA00022723"/>
    </source>
</evidence>
<evidence type="ECO:0000259" key="10">
    <source>
        <dbReference type="Pfam" id="PF05572"/>
    </source>
</evidence>
<keyword evidence="2" id="KW-0645">Protease</keyword>
<dbReference type="InterPro" id="IPR008754">
    <property type="entry name" value="Peptidase_M43"/>
</dbReference>
<keyword evidence="7" id="KW-0482">Metalloprotease</keyword>
<dbReference type="Pfam" id="PF05572">
    <property type="entry name" value="Peptidase_M43"/>
    <property type="match status" value="1"/>
</dbReference>
<gene>
    <name evidence="12" type="ORF">GCM10022386_14990</name>
</gene>
<comment type="similarity">
    <text evidence="1">Belongs to the peptidase M43B family.</text>
</comment>
<dbReference type="Pfam" id="PF18962">
    <property type="entry name" value="Por_Secre_tail"/>
    <property type="match status" value="1"/>
</dbReference>
<evidence type="ECO:0008006" key="14">
    <source>
        <dbReference type="Google" id="ProtNLM"/>
    </source>
</evidence>
<dbReference type="InterPro" id="IPR026444">
    <property type="entry name" value="Secre_tail"/>
</dbReference>
<keyword evidence="5" id="KW-0378">Hydrolase</keyword>
<keyword evidence="8" id="KW-1015">Disulfide bond</keyword>
<feature type="signal peptide" evidence="9">
    <location>
        <begin position="1"/>
        <end position="18"/>
    </location>
</feature>
<dbReference type="InterPro" id="IPR024079">
    <property type="entry name" value="MetalloPept_cat_dom_sf"/>
</dbReference>
<evidence type="ECO:0000256" key="9">
    <source>
        <dbReference type="SAM" id="SignalP"/>
    </source>
</evidence>
<evidence type="ECO:0000259" key="11">
    <source>
        <dbReference type="Pfam" id="PF18962"/>
    </source>
</evidence>
<dbReference type="CDD" id="cd04275">
    <property type="entry name" value="ZnMc_pappalysin_like"/>
    <property type="match status" value="1"/>
</dbReference>
<evidence type="ECO:0000256" key="2">
    <source>
        <dbReference type="ARBA" id="ARBA00022670"/>
    </source>
</evidence>
<evidence type="ECO:0000256" key="6">
    <source>
        <dbReference type="ARBA" id="ARBA00022833"/>
    </source>
</evidence>
<sequence length="460" mass="50692">MNMLRTFTLLLFSTMLFAQNQNTPNRSVFGTPVRSINASNGSIRCVTDEYEHFLRANDPERANTEAFEQWIAPKVAEIQERLTTGRTPNVVITIPVVVHVIHSGQNVGTGRNISNARVLSQITVLNQDFRRMLDTPGYNTNAVGADVEIEFCLAQRDPNGVATNGINRVNLGNTTWNQTNVETILKPQTQWDPTQYFNIWVCQFGGDLDGVLGYAQFPSNSGLSGLNTNGGAANTDGVIIDYRCFGSADVAPNQGSYFTDYNLGRTATHEIGHCFGLRHIWGDGGSQVAGVINCTNNTDYCADTPAAGWENYDCLDTYDSCPSSTGVDMVENYMDYTNDACMNIFTLNQKARILAVMQNSPRRNTLASSLGCQSLGTSEFGWMYEVKLYPNPASDFVSISINEELPDAFAVYNTLGQLVKQVNVSTEADLTINTESFSQGVYFVKITKDKATKTVQFIKE</sequence>
<evidence type="ECO:0000256" key="4">
    <source>
        <dbReference type="ARBA" id="ARBA00022729"/>
    </source>
</evidence>
<dbReference type="PANTHER" id="PTHR47466:SF1">
    <property type="entry name" value="METALLOPROTEASE MEP1 (AFU_ORTHOLOGUE AFUA_1G07730)-RELATED"/>
    <property type="match status" value="1"/>
</dbReference>
<evidence type="ECO:0000313" key="13">
    <source>
        <dbReference type="Proteomes" id="UP001500968"/>
    </source>
</evidence>
<feature type="domain" description="Secretion system C-terminal sorting" evidence="11">
    <location>
        <begin position="388"/>
        <end position="455"/>
    </location>
</feature>
<feature type="domain" description="Peptidase M43 pregnancy-associated plasma-A" evidence="10">
    <location>
        <begin position="189"/>
        <end position="357"/>
    </location>
</feature>
<evidence type="ECO:0000256" key="8">
    <source>
        <dbReference type="ARBA" id="ARBA00023157"/>
    </source>
</evidence>
<comment type="caution">
    <text evidence="12">The sequence shown here is derived from an EMBL/GenBank/DDBJ whole genome shotgun (WGS) entry which is preliminary data.</text>
</comment>
<reference evidence="13" key="1">
    <citation type="journal article" date="2019" name="Int. J. Syst. Evol. Microbiol.">
        <title>The Global Catalogue of Microorganisms (GCM) 10K type strain sequencing project: providing services to taxonomists for standard genome sequencing and annotation.</title>
        <authorList>
            <consortium name="The Broad Institute Genomics Platform"/>
            <consortium name="The Broad Institute Genome Sequencing Center for Infectious Disease"/>
            <person name="Wu L."/>
            <person name="Ma J."/>
        </authorList>
    </citation>
    <scope>NUCLEOTIDE SEQUENCE [LARGE SCALE GENOMIC DNA]</scope>
    <source>
        <strain evidence="13">JCM 17064</strain>
    </source>
</reference>
<keyword evidence="6" id="KW-0862">Zinc</keyword>
<dbReference type="NCBIfam" id="TIGR04183">
    <property type="entry name" value="Por_Secre_tail"/>
    <property type="match status" value="1"/>
</dbReference>
<dbReference type="PANTHER" id="PTHR47466">
    <property type="match status" value="1"/>
</dbReference>
<dbReference type="Proteomes" id="UP001500968">
    <property type="component" value="Unassembled WGS sequence"/>
</dbReference>
<evidence type="ECO:0000313" key="12">
    <source>
        <dbReference type="EMBL" id="GAA4031919.1"/>
    </source>
</evidence>
<evidence type="ECO:0000256" key="1">
    <source>
        <dbReference type="ARBA" id="ARBA00008721"/>
    </source>
</evidence>
<feature type="chain" id="PRO_5045825101" description="T9SS type A sorting domain-containing protein" evidence="9">
    <location>
        <begin position="19"/>
        <end position="460"/>
    </location>
</feature>
<dbReference type="Gene3D" id="3.40.390.10">
    <property type="entry name" value="Collagenase (Catalytic Domain)"/>
    <property type="match status" value="1"/>
</dbReference>
<dbReference type="SUPFAM" id="SSF55486">
    <property type="entry name" value="Metalloproteases ('zincins'), catalytic domain"/>
    <property type="match status" value="1"/>
</dbReference>
<protein>
    <recommendedName>
        <fullName evidence="14">T9SS type A sorting domain-containing protein</fullName>
    </recommendedName>
</protein>
<keyword evidence="3" id="KW-0479">Metal-binding</keyword>
<proteinExistence type="inferred from homology"/>
<organism evidence="12 13">
    <name type="scientific">Flavobacterium cheonhonense</name>
    <dbReference type="NCBI Taxonomy" id="706185"/>
    <lineage>
        <taxon>Bacteria</taxon>
        <taxon>Pseudomonadati</taxon>
        <taxon>Bacteroidota</taxon>
        <taxon>Flavobacteriia</taxon>
        <taxon>Flavobacteriales</taxon>
        <taxon>Flavobacteriaceae</taxon>
        <taxon>Flavobacterium</taxon>
    </lineage>
</organism>
<keyword evidence="4 9" id="KW-0732">Signal</keyword>
<evidence type="ECO:0000256" key="7">
    <source>
        <dbReference type="ARBA" id="ARBA00023049"/>
    </source>
</evidence>
<accession>A0ABP7TVK0</accession>
<dbReference type="RefSeq" id="WP_324689022.1">
    <property type="nucleotide sequence ID" value="NZ_JAXAVY010000001.1"/>
</dbReference>